<evidence type="ECO:0000256" key="5">
    <source>
        <dbReference type="SAM" id="MobiDB-lite"/>
    </source>
</evidence>
<dbReference type="InterPro" id="IPR036305">
    <property type="entry name" value="RGS_sf"/>
</dbReference>
<dbReference type="Gene3D" id="1.10.167.10">
    <property type="entry name" value="Regulator of G-protein Signalling 4, domain 2"/>
    <property type="match status" value="1"/>
</dbReference>
<accession>A0A9D5HI28</accession>
<feature type="transmembrane region" description="Helical" evidence="6">
    <location>
        <begin position="156"/>
        <end position="180"/>
    </location>
</feature>
<reference evidence="8" key="2">
    <citation type="journal article" date="2022" name="Hortic Res">
        <title>The genome of Dioscorea zingiberensis sheds light on the biosynthesis, origin and evolution of the medicinally important diosgenin saponins.</title>
        <authorList>
            <person name="Li Y."/>
            <person name="Tan C."/>
            <person name="Li Z."/>
            <person name="Guo J."/>
            <person name="Li S."/>
            <person name="Chen X."/>
            <person name="Wang C."/>
            <person name="Dai X."/>
            <person name="Yang H."/>
            <person name="Song W."/>
            <person name="Hou L."/>
            <person name="Xu J."/>
            <person name="Tong Z."/>
            <person name="Xu A."/>
            <person name="Yuan X."/>
            <person name="Wang W."/>
            <person name="Yang Q."/>
            <person name="Chen L."/>
            <person name="Sun Z."/>
            <person name="Wang K."/>
            <person name="Pan B."/>
            <person name="Chen J."/>
            <person name="Bao Y."/>
            <person name="Liu F."/>
            <person name="Qi X."/>
            <person name="Gang D.R."/>
            <person name="Wen J."/>
            <person name="Li J."/>
        </authorList>
    </citation>
    <scope>NUCLEOTIDE SEQUENCE</scope>
    <source>
        <strain evidence="8">Dzin_1.0</strain>
    </source>
</reference>
<comment type="subcellular location">
    <subcellularLocation>
        <location evidence="1">Membrane</location>
        <topology evidence="1">Multi-pass membrane protein</topology>
    </subcellularLocation>
</comment>
<dbReference type="EMBL" id="JAGGNH010000003">
    <property type="protein sequence ID" value="KAJ0977325.1"/>
    <property type="molecule type" value="Genomic_DNA"/>
</dbReference>
<proteinExistence type="predicted"/>
<feature type="domain" description="RGS" evidence="7">
    <location>
        <begin position="292"/>
        <end position="410"/>
    </location>
</feature>
<keyword evidence="3 6" id="KW-1133">Transmembrane helix</keyword>
<dbReference type="GO" id="GO:0004930">
    <property type="term" value="F:G protein-coupled receptor activity"/>
    <property type="evidence" value="ECO:0007669"/>
    <property type="project" value="InterPro"/>
</dbReference>
<dbReference type="Pfam" id="PF00615">
    <property type="entry name" value="RGS"/>
    <property type="match status" value="1"/>
</dbReference>
<evidence type="ECO:0000256" key="2">
    <source>
        <dbReference type="ARBA" id="ARBA00022692"/>
    </source>
</evidence>
<evidence type="ECO:0000313" key="8">
    <source>
        <dbReference type="EMBL" id="KAJ0977325.1"/>
    </source>
</evidence>
<feature type="region of interest" description="Disordered" evidence="5">
    <location>
        <begin position="446"/>
        <end position="465"/>
    </location>
</feature>
<dbReference type="SMART" id="SM00315">
    <property type="entry name" value="RGS"/>
    <property type="match status" value="1"/>
</dbReference>
<dbReference type="GO" id="GO:0016020">
    <property type="term" value="C:membrane"/>
    <property type="evidence" value="ECO:0007669"/>
    <property type="project" value="UniProtKB-SubCell"/>
</dbReference>
<keyword evidence="2 6" id="KW-0812">Transmembrane</keyword>
<dbReference type="InterPro" id="IPR044926">
    <property type="entry name" value="RGS_subdomain_2"/>
</dbReference>
<feature type="transmembrane region" description="Helical" evidence="6">
    <location>
        <begin position="48"/>
        <end position="72"/>
    </location>
</feature>
<evidence type="ECO:0000256" key="6">
    <source>
        <dbReference type="SAM" id="Phobius"/>
    </source>
</evidence>
<dbReference type="PANTHER" id="PTHR10845">
    <property type="entry name" value="REGULATOR OF G PROTEIN SIGNALING"/>
    <property type="match status" value="1"/>
</dbReference>
<dbReference type="SUPFAM" id="SSF48097">
    <property type="entry name" value="Regulator of G-protein signaling, RGS"/>
    <property type="match status" value="1"/>
</dbReference>
<comment type="caution">
    <text evidence="8">The sequence shown here is derived from an EMBL/GenBank/DDBJ whole genome shotgun (WGS) entry which is preliminary data.</text>
</comment>
<feature type="transmembrane region" description="Helical" evidence="6">
    <location>
        <begin position="14"/>
        <end position="36"/>
    </location>
</feature>
<name>A0A9D5HI28_9LILI</name>
<dbReference type="InterPro" id="IPR017978">
    <property type="entry name" value="GPCR_3_C"/>
</dbReference>
<feature type="transmembrane region" description="Helical" evidence="6">
    <location>
        <begin position="84"/>
        <end position="105"/>
    </location>
</feature>
<organism evidence="8 9">
    <name type="scientific">Dioscorea zingiberensis</name>
    <dbReference type="NCBI Taxonomy" id="325984"/>
    <lineage>
        <taxon>Eukaryota</taxon>
        <taxon>Viridiplantae</taxon>
        <taxon>Streptophyta</taxon>
        <taxon>Embryophyta</taxon>
        <taxon>Tracheophyta</taxon>
        <taxon>Spermatophyta</taxon>
        <taxon>Magnoliopsida</taxon>
        <taxon>Liliopsida</taxon>
        <taxon>Dioscoreales</taxon>
        <taxon>Dioscoreaceae</taxon>
        <taxon>Dioscorea</taxon>
    </lineage>
</organism>
<evidence type="ECO:0000256" key="1">
    <source>
        <dbReference type="ARBA" id="ARBA00004141"/>
    </source>
</evidence>
<dbReference type="Proteomes" id="UP001085076">
    <property type="component" value="Miscellaneous, Linkage group lg03"/>
</dbReference>
<dbReference type="AlphaFoldDB" id="A0A9D5HI28"/>
<keyword evidence="9" id="KW-1185">Reference proteome</keyword>
<keyword evidence="4 6" id="KW-0472">Membrane</keyword>
<dbReference type="OrthoDB" id="752017at2759"/>
<evidence type="ECO:0000313" key="9">
    <source>
        <dbReference type="Proteomes" id="UP001085076"/>
    </source>
</evidence>
<dbReference type="PROSITE" id="PS50132">
    <property type="entry name" value="RGS"/>
    <property type="match status" value="1"/>
</dbReference>
<sequence>MASCALGGGCPSDYVAIAISVLAITLLFARAAFPFLVHRDTNAKSSGFWLVIIQVIGSFNLLLSLVMSINFLGWNKQKIWHSCYIWAVWVEGPFGFGLLLSCRITQAFKLYHMFVKRRFPPVRSRVLLPLIILPWIGGAAFIHINKPLNHQCHMQSQWVIPVVCIHGFYIAILIGVTWAVRHIEFKFHEFKDLLLGIIVSSIAVGLWIAAYILNDVHEDIHWVQVASRFFLLVTASIMVLVFFSMSVSQPLLSQISLRRRDLEFPTMGQALGIHDTGVFMQAATESTDLSQPLDKLLLDKRFRLSFMAFADSCLAGESIHFYDEVCELSKIPTADPVKRVYMARHIIEKYILSGAEMEVNISHRTRQEILNTLDLAHPDLFNHAINELIHLMKTNLVNDYWSSVYSVRFKEESLRQSDGYKLEHMVWDFSPRLSSVQCSDDPFQQEHMNRCNSSRRSNVLDLDSR</sequence>
<feature type="transmembrane region" description="Helical" evidence="6">
    <location>
        <begin position="225"/>
        <end position="252"/>
    </location>
</feature>
<dbReference type="PANTHER" id="PTHR10845:SF192">
    <property type="entry name" value="DOUBLE HIT, ISOFORM B"/>
    <property type="match status" value="1"/>
</dbReference>
<dbReference type="Pfam" id="PF00003">
    <property type="entry name" value="7tm_3"/>
    <property type="match status" value="1"/>
</dbReference>
<evidence type="ECO:0000259" key="7">
    <source>
        <dbReference type="PROSITE" id="PS50132"/>
    </source>
</evidence>
<evidence type="ECO:0000256" key="3">
    <source>
        <dbReference type="ARBA" id="ARBA00022989"/>
    </source>
</evidence>
<reference evidence="8" key="1">
    <citation type="submission" date="2021-03" db="EMBL/GenBank/DDBJ databases">
        <authorList>
            <person name="Li Z."/>
            <person name="Yang C."/>
        </authorList>
    </citation>
    <scope>NUCLEOTIDE SEQUENCE</scope>
    <source>
        <strain evidence="8">Dzin_1.0</strain>
        <tissue evidence="8">Leaf</tissue>
    </source>
</reference>
<dbReference type="InterPro" id="IPR016137">
    <property type="entry name" value="RGS"/>
</dbReference>
<protein>
    <recommendedName>
        <fullName evidence="7">RGS domain-containing protein</fullName>
    </recommendedName>
</protein>
<feature type="transmembrane region" description="Helical" evidence="6">
    <location>
        <begin position="192"/>
        <end position="213"/>
    </location>
</feature>
<feature type="transmembrane region" description="Helical" evidence="6">
    <location>
        <begin position="126"/>
        <end position="144"/>
    </location>
</feature>
<evidence type="ECO:0000256" key="4">
    <source>
        <dbReference type="ARBA" id="ARBA00023136"/>
    </source>
</evidence>
<gene>
    <name evidence="8" type="ORF">J5N97_012799</name>
</gene>